<dbReference type="EMBL" id="CP001841">
    <property type="protein sequence ID" value="AEF83335.1"/>
    <property type="molecule type" value="Genomic_DNA"/>
</dbReference>
<evidence type="ECO:0000256" key="1">
    <source>
        <dbReference type="ARBA" id="ARBA00010688"/>
    </source>
</evidence>
<reference evidence="6" key="1">
    <citation type="submission" date="2009-12" db="EMBL/GenBank/DDBJ databases">
        <title>Complete sequence of Treponema azotonutricium strain ZAS-9.</title>
        <authorList>
            <person name="Tetu S.G."/>
            <person name="Matson E."/>
            <person name="Ren Q."/>
            <person name="Seshadri R."/>
            <person name="Elbourne L."/>
            <person name="Hassan K.A."/>
            <person name="Durkin A."/>
            <person name="Radune D."/>
            <person name="Mohamoud Y."/>
            <person name="Shay R."/>
            <person name="Jin S."/>
            <person name="Zhang X."/>
            <person name="Lucey K."/>
            <person name="Ballor N.R."/>
            <person name="Ottesen E."/>
            <person name="Rosenthal R."/>
            <person name="Allen A."/>
            <person name="Leadbetter J.R."/>
            <person name="Paulsen I.T."/>
        </authorList>
    </citation>
    <scope>NUCLEOTIDE SEQUENCE [LARGE SCALE GENOMIC DNA]</scope>
    <source>
        <strain evidence="6">ATCC BAA-888 / DSM 13862 / ZAS-9</strain>
    </source>
</reference>
<organism evidence="5 6">
    <name type="scientific">Leadbettera azotonutricia (strain ATCC BAA-888 / DSM 13862 / ZAS-9)</name>
    <name type="common">Treponema azotonutricium</name>
    <dbReference type="NCBI Taxonomy" id="545695"/>
    <lineage>
        <taxon>Bacteria</taxon>
        <taxon>Pseudomonadati</taxon>
        <taxon>Spirochaetota</taxon>
        <taxon>Spirochaetia</taxon>
        <taxon>Spirochaetales</taxon>
        <taxon>Breznakiellaceae</taxon>
        <taxon>Leadbettera</taxon>
    </lineage>
</organism>
<dbReference type="InterPro" id="IPR011611">
    <property type="entry name" value="PfkB_dom"/>
</dbReference>
<dbReference type="eggNOG" id="COG0524">
    <property type="taxonomic scope" value="Bacteria"/>
</dbReference>
<dbReference type="PANTHER" id="PTHR43320">
    <property type="entry name" value="SUGAR KINASE"/>
    <property type="match status" value="1"/>
</dbReference>
<protein>
    <submittedName>
        <fullName evidence="5">Putative PfkB family carbohydrate kinase</fullName>
    </submittedName>
</protein>
<evidence type="ECO:0000256" key="2">
    <source>
        <dbReference type="ARBA" id="ARBA00022679"/>
    </source>
</evidence>
<gene>
    <name evidence="5" type="ordered locus">TREAZ_3147</name>
</gene>
<dbReference type="RefSeq" id="WP_015712412.1">
    <property type="nucleotide sequence ID" value="NC_015577.1"/>
</dbReference>
<dbReference type="GO" id="GO:0016301">
    <property type="term" value="F:kinase activity"/>
    <property type="evidence" value="ECO:0007669"/>
    <property type="project" value="UniProtKB-KW"/>
</dbReference>
<dbReference type="AlphaFoldDB" id="F5Y9X2"/>
<evidence type="ECO:0000313" key="5">
    <source>
        <dbReference type="EMBL" id="AEF83335.1"/>
    </source>
</evidence>
<keyword evidence="3 5" id="KW-0418">Kinase</keyword>
<reference evidence="5 6" key="2">
    <citation type="journal article" date="2011" name="ISME J.">
        <title>RNA-seq reveals cooperative metabolic interactions between two termite-gut spirochete species in co-culture.</title>
        <authorList>
            <person name="Rosenthal A.Z."/>
            <person name="Matson E.G."/>
            <person name="Eldar A."/>
            <person name="Leadbetter J.R."/>
        </authorList>
    </citation>
    <scope>NUCLEOTIDE SEQUENCE [LARGE SCALE GENOMIC DNA]</scope>
    <source>
        <strain evidence="6">ATCC BAA-888 / DSM 13862 / ZAS-9</strain>
    </source>
</reference>
<dbReference type="InterPro" id="IPR052700">
    <property type="entry name" value="Carb_kinase_PfkB-like"/>
</dbReference>
<evidence type="ECO:0000256" key="3">
    <source>
        <dbReference type="ARBA" id="ARBA00022777"/>
    </source>
</evidence>
<dbReference type="Gene3D" id="3.40.1190.20">
    <property type="match status" value="1"/>
</dbReference>
<sequence length="341" mass="36917">MEELELLCIGNALVDVFAQGEEDIDFRFGLIEPVQHVPMDKLREVLAVLPEFSAVSGGGAANVAKIASMLGLKAGFIGALGSDQFGRVFEKDLSDAGVQSRISHKALPTGACLILQMPDGRVKIAASPSAALDLNEKDIDEDAIRQAKVVVLDGFMLERRKLVCHILELAYKYGTAVALDASTTGLAEERAVEIVTYARAYPMILFMNEDESRAFYRALSQEKDLDGEGDKNNGISPEMARLFQDFTAQDVFPIVVVKLGKRGAVVFAGGNMYREETIPVIPLETTGAGDAFSAAFLAAWIRDRSLGECAAIGNKAAREVLDVKGTQLDPSALKYLEKELR</sequence>
<dbReference type="InParanoid" id="F5Y9X2"/>
<comment type="similarity">
    <text evidence="1">Belongs to the carbohydrate kinase PfkB family.</text>
</comment>
<dbReference type="SUPFAM" id="SSF53613">
    <property type="entry name" value="Ribokinase-like"/>
    <property type="match status" value="1"/>
</dbReference>
<dbReference type="InterPro" id="IPR029056">
    <property type="entry name" value="Ribokinase-like"/>
</dbReference>
<evidence type="ECO:0000313" key="6">
    <source>
        <dbReference type="Proteomes" id="UP000009222"/>
    </source>
</evidence>
<keyword evidence="2" id="KW-0808">Transferase</keyword>
<feature type="domain" description="Carbohydrate kinase PfkB" evidence="4">
    <location>
        <begin position="43"/>
        <end position="328"/>
    </location>
</feature>
<dbReference type="Pfam" id="PF00294">
    <property type="entry name" value="PfkB"/>
    <property type="match status" value="1"/>
</dbReference>
<dbReference type="OrthoDB" id="360382at2"/>
<keyword evidence="6" id="KW-1185">Reference proteome</keyword>
<dbReference type="STRING" id="545695.TREAZ_3147"/>
<dbReference type="KEGG" id="taz:TREAZ_3147"/>
<dbReference type="CDD" id="cd01168">
    <property type="entry name" value="adenosine_kinase"/>
    <property type="match status" value="1"/>
</dbReference>
<dbReference type="Proteomes" id="UP000009222">
    <property type="component" value="Chromosome"/>
</dbReference>
<name>F5Y9X2_LEAAZ</name>
<proteinExistence type="inferred from homology"/>
<accession>F5Y9X2</accession>
<dbReference type="PANTHER" id="PTHR43320:SF3">
    <property type="entry name" value="CARBOHYDRATE KINASE PFKB DOMAIN-CONTAINING PROTEIN"/>
    <property type="match status" value="1"/>
</dbReference>
<dbReference type="HOGENOM" id="CLU_027634_5_1_12"/>
<evidence type="ECO:0000259" key="4">
    <source>
        <dbReference type="Pfam" id="PF00294"/>
    </source>
</evidence>